<reference evidence="10" key="1">
    <citation type="submission" date="2023-09" db="UniProtKB">
        <authorList>
            <consortium name="Ensembl"/>
        </authorList>
    </citation>
    <scope>IDENTIFICATION</scope>
</reference>
<dbReference type="Pfam" id="PF13911">
    <property type="entry name" value="AhpC-TSA_2"/>
    <property type="match status" value="1"/>
</dbReference>
<evidence type="ECO:0000256" key="8">
    <source>
        <dbReference type="ARBA" id="ARBA00032129"/>
    </source>
</evidence>
<dbReference type="PANTHER" id="PTHR28630">
    <property type="match status" value="1"/>
</dbReference>
<keyword evidence="9" id="KW-0812">Transmembrane</keyword>
<name>A0A3B4ZP32_9TELE</name>
<comment type="similarity">
    <text evidence="5">Belongs to the peroxiredoxin-like PRXL2 family. PRXL2A subfamily.</text>
</comment>
<evidence type="ECO:0000256" key="2">
    <source>
        <dbReference type="ARBA" id="ARBA00022490"/>
    </source>
</evidence>
<keyword evidence="2" id="KW-0963">Cytoplasm</keyword>
<evidence type="ECO:0000256" key="3">
    <source>
        <dbReference type="ARBA" id="ARBA00022862"/>
    </source>
</evidence>
<evidence type="ECO:0000256" key="1">
    <source>
        <dbReference type="ARBA" id="ARBA00004496"/>
    </source>
</evidence>
<keyword evidence="9" id="KW-0472">Membrane</keyword>
<sequence>MALQLLGNAAAIVGGLVTGVMNIITDLFLTPPLRATLQYLGEAELKTLQGEKTFKAKTLWAKEVKSESKYINAAELSSLKPRLDELGVPLYAVVKEDVGTEVQNFRQFFNGEIFLDEKRRFYGPRERKMGLLGFLRVGVWLSGLRAFRGGFVGNVLGEGFVLGGVFVIGQGEQGILLEHREMEFGDKVNTVEVIEAVRRIPQEMQLLETM</sequence>
<dbReference type="GeneTree" id="ENSGT00940000165336"/>
<keyword evidence="3" id="KW-0049">Antioxidant</keyword>
<dbReference type="Ensembl" id="ENSSPAT00000009658.1">
    <property type="protein sequence ID" value="ENSSPAP00000009491.1"/>
    <property type="gene ID" value="ENSSPAG00000007195.1"/>
</dbReference>
<accession>A0A3B4ZP32</accession>
<dbReference type="GO" id="GO:0016209">
    <property type="term" value="F:antioxidant activity"/>
    <property type="evidence" value="ECO:0007669"/>
    <property type="project" value="UniProtKB-KW"/>
</dbReference>
<dbReference type="STRING" id="144197.ENSSPAP00000009491"/>
<proteinExistence type="inferred from homology"/>
<organism evidence="10">
    <name type="scientific">Stegastes partitus</name>
    <name type="common">bicolor damselfish</name>
    <dbReference type="NCBI Taxonomy" id="144197"/>
    <lineage>
        <taxon>Eukaryota</taxon>
        <taxon>Metazoa</taxon>
        <taxon>Chordata</taxon>
        <taxon>Craniata</taxon>
        <taxon>Vertebrata</taxon>
        <taxon>Euteleostomi</taxon>
        <taxon>Actinopterygii</taxon>
        <taxon>Neopterygii</taxon>
        <taxon>Teleostei</taxon>
        <taxon>Neoteleostei</taxon>
        <taxon>Acanthomorphata</taxon>
        <taxon>Ovalentaria</taxon>
        <taxon>Pomacentridae</taxon>
        <taxon>Stegastes</taxon>
    </lineage>
</organism>
<evidence type="ECO:0000256" key="7">
    <source>
        <dbReference type="ARBA" id="ARBA00032058"/>
    </source>
</evidence>
<protein>
    <recommendedName>
        <fullName evidence="6">Peroxiredoxin-like 2A</fullName>
    </recommendedName>
    <alternativeName>
        <fullName evidence="8">Peroxiredoxin-like 2 activated in M-CSF stimulated monocytes</fullName>
    </alternativeName>
    <alternativeName>
        <fullName evidence="7">Redox-regulatory protein FAM213A</fullName>
    </alternativeName>
</protein>
<evidence type="ECO:0000256" key="4">
    <source>
        <dbReference type="ARBA" id="ARBA00023284"/>
    </source>
</evidence>
<dbReference type="AlphaFoldDB" id="A0A3B4ZP32"/>
<evidence type="ECO:0000313" key="10">
    <source>
        <dbReference type="Ensembl" id="ENSSPAP00000009491.1"/>
    </source>
</evidence>
<feature type="transmembrane region" description="Helical" evidence="9">
    <location>
        <begin position="6"/>
        <end position="29"/>
    </location>
</feature>
<evidence type="ECO:0000256" key="5">
    <source>
        <dbReference type="ARBA" id="ARBA00023787"/>
    </source>
</evidence>
<comment type="subcellular location">
    <subcellularLocation>
        <location evidence="1">Cytoplasm</location>
    </subcellularLocation>
</comment>
<keyword evidence="9" id="KW-1133">Transmembrane helix</keyword>
<dbReference type="InterPro" id="IPR032801">
    <property type="entry name" value="PXL2A/B/C"/>
</dbReference>
<dbReference type="GO" id="GO:0005737">
    <property type="term" value="C:cytoplasm"/>
    <property type="evidence" value="ECO:0007669"/>
    <property type="project" value="UniProtKB-SubCell"/>
</dbReference>
<dbReference type="PANTHER" id="PTHR28630:SF31">
    <property type="entry name" value="PEROXIREDOXIN-LIKE 2A"/>
    <property type="match status" value="1"/>
</dbReference>
<keyword evidence="4" id="KW-0676">Redox-active center</keyword>
<evidence type="ECO:0000256" key="6">
    <source>
        <dbReference type="ARBA" id="ARBA00023849"/>
    </source>
</evidence>
<evidence type="ECO:0000256" key="9">
    <source>
        <dbReference type="SAM" id="Phobius"/>
    </source>
</evidence>